<gene>
    <name evidence="2" type="ORF">FHS21_002560</name>
</gene>
<evidence type="ECO:0008006" key="4">
    <source>
        <dbReference type="Google" id="ProtNLM"/>
    </source>
</evidence>
<evidence type="ECO:0000313" key="3">
    <source>
        <dbReference type="Proteomes" id="UP000554520"/>
    </source>
</evidence>
<dbReference type="EMBL" id="JACHXN010000007">
    <property type="protein sequence ID" value="MBB3146145.1"/>
    <property type="molecule type" value="Genomic_DNA"/>
</dbReference>
<comment type="caution">
    <text evidence="2">The sequence shown here is derived from an EMBL/GenBank/DDBJ whole genome shotgun (WGS) entry which is preliminary data.</text>
</comment>
<dbReference type="AlphaFoldDB" id="A0A839U844"/>
<evidence type="ECO:0000256" key="1">
    <source>
        <dbReference type="SAM" id="MobiDB-lite"/>
    </source>
</evidence>
<name>A0A839U844_9HYPH</name>
<dbReference type="Proteomes" id="UP000554520">
    <property type="component" value="Unassembled WGS sequence"/>
</dbReference>
<feature type="region of interest" description="Disordered" evidence="1">
    <location>
        <begin position="97"/>
        <end position="130"/>
    </location>
</feature>
<organism evidence="2 3">
    <name type="scientific">Phyllobacterium trifolii</name>
    <dbReference type="NCBI Taxonomy" id="300193"/>
    <lineage>
        <taxon>Bacteria</taxon>
        <taxon>Pseudomonadati</taxon>
        <taxon>Pseudomonadota</taxon>
        <taxon>Alphaproteobacteria</taxon>
        <taxon>Hyphomicrobiales</taxon>
        <taxon>Phyllobacteriaceae</taxon>
        <taxon>Phyllobacterium</taxon>
    </lineage>
</organism>
<dbReference type="InterPro" id="IPR016913">
    <property type="entry name" value="UCP029215"/>
</dbReference>
<proteinExistence type="predicted"/>
<keyword evidence="3" id="KW-1185">Reference proteome</keyword>
<feature type="compositionally biased region" description="Basic residues" evidence="1">
    <location>
        <begin position="115"/>
        <end position="130"/>
    </location>
</feature>
<sequence length="130" mass="14742">MALVRVYQPGSEVFSDETLRGAAHRPVTNDHPDEHVTSKNWKDYAVGQTGDEVTGEGIFIRVPLMVSIESAIIDIEAGKQELSAGVHLRPRFHRRYHASGRGLRRHSKEYPAQPRCHRAVRPRRKTGSHR</sequence>
<evidence type="ECO:0000313" key="2">
    <source>
        <dbReference type="EMBL" id="MBB3146145.1"/>
    </source>
</evidence>
<feature type="compositionally biased region" description="Basic residues" evidence="1">
    <location>
        <begin position="97"/>
        <end position="107"/>
    </location>
</feature>
<accession>A0A839U844</accession>
<protein>
    <recommendedName>
        <fullName evidence="4">DUF2213 domain-containing protein</fullName>
    </recommendedName>
</protein>
<reference evidence="2 3" key="1">
    <citation type="submission" date="2020-08" db="EMBL/GenBank/DDBJ databases">
        <title>Genomic Encyclopedia of Type Strains, Phase III (KMG-III): the genomes of soil and plant-associated and newly described type strains.</title>
        <authorList>
            <person name="Whitman W."/>
        </authorList>
    </citation>
    <scope>NUCLEOTIDE SEQUENCE [LARGE SCALE GENOMIC DNA]</scope>
    <source>
        <strain evidence="2 3">CECT 7015</strain>
    </source>
</reference>
<dbReference type="Pfam" id="PF09979">
    <property type="entry name" value="DUF2213"/>
    <property type="match status" value="1"/>
</dbReference>